<dbReference type="PANTHER" id="PTHR33710">
    <property type="entry name" value="BNAC02G09200D PROTEIN"/>
    <property type="match status" value="1"/>
</dbReference>
<keyword evidence="2" id="KW-1185">Reference proteome</keyword>
<dbReference type="AlphaFoldDB" id="A0A1Q3DJ25"/>
<dbReference type="OrthoDB" id="1748430at2759"/>
<dbReference type="PANTHER" id="PTHR33710:SF80">
    <property type="entry name" value="ENDONUCLEASE_EXONUCLEASE_PHOSPHATASE"/>
    <property type="match status" value="1"/>
</dbReference>
<dbReference type="Gene3D" id="3.60.10.10">
    <property type="entry name" value="Endonuclease/exonuclease/phosphatase"/>
    <property type="match status" value="1"/>
</dbReference>
<evidence type="ECO:0000313" key="1">
    <source>
        <dbReference type="EMBL" id="GAV92494.1"/>
    </source>
</evidence>
<sequence>MWDPSLLFFEPTVVSEQAIHGKATLPGNVTVCVSFVYALCDRKARQPLWSELTHCAGLFKEHPWVIMGDFNVTRWGTEHSSSRIVTKAMNDFSHAIETAELEDLKSTGWFHTWSNLRSGTEAVSKKLDRALGNWHWFNSMGDTYAHFHPPGISGHSPVTIHMRTKQQFRGRPFKFLNFWAHSEQFLDVVGQEWAKVHTGSPLVVIHKKLKCLKARLKEFCMRPDSRVVELRGRLHQLQQDLHEGLGTSNSLQQERLLRQEVVKAASDEEAFFKQKSRVLWLKEGDSNTAFFHRVVKVRQSRNHLVRIKDDNDSWVLAEAEIAQIGVNHFSNILGTSGRVDGWECNLFGYDKQIAAEYQNSLGCPITAQEVKAALWSLNPLKAPGPDGYNGFFFKEAWCVIGDECINAICNFFTSGSLPA</sequence>
<dbReference type="InterPro" id="IPR036691">
    <property type="entry name" value="Endo/exonu/phosph_ase_sf"/>
</dbReference>
<protein>
    <submittedName>
        <fullName evidence="1">Exo_endo_phos domain-containing protein</fullName>
    </submittedName>
</protein>
<name>A0A1Q3DJ25_CEPFO</name>
<accession>A0A1Q3DJ25</accession>
<evidence type="ECO:0000313" key="2">
    <source>
        <dbReference type="Proteomes" id="UP000187406"/>
    </source>
</evidence>
<dbReference type="InParanoid" id="A0A1Q3DJ25"/>
<comment type="caution">
    <text evidence="1">The sequence shown here is derived from an EMBL/GenBank/DDBJ whole genome shotgun (WGS) entry which is preliminary data.</text>
</comment>
<gene>
    <name evidence="1" type="ORF">CFOL_v3_35873</name>
</gene>
<proteinExistence type="predicted"/>
<dbReference type="STRING" id="3775.A0A1Q3DJ25"/>
<organism evidence="1 2">
    <name type="scientific">Cephalotus follicularis</name>
    <name type="common">Albany pitcher plant</name>
    <dbReference type="NCBI Taxonomy" id="3775"/>
    <lineage>
        <taxon>Eukaryota</taxon>
        <taxon>Viridiplantae</taxon>
        <taxon>Streptophyta</taxon>
        <taxon>Embryophyta</taxon>
        <taxon>Tracheophyta</taxon>
        <taxon>Spermatophyta</taxon>
        <taxon>Magnoliopsida</taxon>
        <taxon>eudicotyledons</taxon>
        <taxon>Gunneridae</taxon>
        <taxon>Pentapetalae</taxon>
        <taxon>rosids</taxon>
        <taxon>fabids</taxon>
        <taxon>Oxalidales</taxon>
        <taxon>Cephalotaceae</taxon>
        <taxon>Cephalotus</taxon>
    </lineage>
</organism>
<dbReference type="Proteomes" id="UP000187406">
    <property type="component" value="Unassembled WGS sequence"/>
</dbReference>
<reference evidence="2" key="1">
    <citation type="submission" date="2016-04" db="EMBL/GenBank/DDBJ databases">
        <title>Cephalotus genome sequencing.</title>
        <authorList>
            <person name="Fukushima K."/>
            <person name="Hasebe M."/>
            <person name="Fang X."/>
        </authorList>
    </citation>
    <scope>NUCLEOTIDE SEQUENCE [LARGE SCALE GENOMIC DNA]</scope>
    <source>
        <strain evidence="2">cv. St1</strain>
    </source>
</reference>
<dbReference type="SUPFAM" id="SSF56219">
    <property type="entry name" value="DNase I-like"/>
    <property type="match status" value="1"/>
</dbReference>
<dbReference type="EMBL" id="BDDD01010087">
    <property type="protein sequence ID" value="GAV92494.1"/>
    <property type="molecule type" value="Genomic_DNA"/>
</dbReference>